<keyword evidence="2" id="KW-0472">Membrane</keyword>
<evidence type="ECO:0000313" key="3">
    <source>
        <dbReference type="EMBL" id="MBA8828350.1"/>
    </source>
</evidence>
<dbReference type="Pfam" id="PF11239">
    <property type="entry name" value="DUF3040"/>
    <property type="match status" value="1"/>
</dbReference>
<dbReference type="Proteomes" id="UP000524237">
    <property type="component" value="Unassembled WGS sequence"/>
</dbReference>
<evidence type="ECO:0000313" key="4">
    <source>
        <dbReference type="Proteomes" id="UP000524237"/>
    </source>
</evidence>
<dbReference type="RefSeq" id="WP_182483770.1">
    <property type="nucleotide sequence ID" value="NZ_JACGWU010000001.1"/>
</dbReference>
<reference evidence="3 4" key="1">
    <citation type="submission" date="2020-07" db="EMBL/GenBank/DDBJ databases">
        <title>Sequencing the genomes of 1000 actinobacteria strains.</title>
        <authorList>
            <person name="Klenk H.-P."/>
        </authorList>
    </citation>
    <scope>NUCLEOTIDE SEQUENCE [LARGE SCALE GENOMIC DNA]</scope>
    <source>
        <strain evidence="3 4">DSM 23737</strain>
    </source>
</reference>
<accession>A0A7W3JSG4</accession>
<feature type="region of interest" description="Disordered" evidence="1">
    <location>
        <begin position="98"/>
        <end position="130"/>
    </location>
</feature>
<dbReference type="InterPro" id="IPR021401">
    <property type="entry name" value="DUF3040"/>
</dbReference>
<feature type="transmembrane region" description="Helical" evidence="2">
    <location>
        <begin position="38"/>
        <end position="56"/>
    </location>
</feature>
<feature type="transmembrane region" description="Helical" evidence="2">
    <location>
        <begin position="63"/>
        <end position="82"/>
    </location>
</feature>
<keyword evidence="2" id="KW-0812">Transmembrane</keyword>
<comment type="caution">
    <text evidence="3">The sequence shown here is derived from an EMBL/GenBank/DDBJ whole genome shotgun (WGS) entry which is preliminary data.</text>
</comment>
<evidence type="ECO:0000256" key="1">
    <source>
        <dbReference type="SAM" id="MobiDB-lite"/>
    </source>
</evidence>
<sequence>MPLSEHEQRLLDEMERGLYGREADVVQAPTSESLRPNYRAIVVGVLLAAVGLAALVTGVMTHLVIIGVVGFAVMFTGALVAARPAPSLVPDSLSDISTARAKSSKGKAKGSSTFMQRMESRWDDRQDGRL</sequence>
<feature type="compositionally biased region" description="Basic and acidic residues" evidence="1">
    <location>
        <begin position="118"/>
        <end position="130"/>
    </location>
</feature>
<protein>
    <submittedName>
        <fullName evidence="3">Uncharacterized membrane protein YjjP (DUF1212 family)</fullName>
    </submittedName>
</protein>
<dbReference type="AlphaFoldDB" id="A0A7W3JSG4"/>
<dbReference type="EMBL" id="JACGWU010000001">
    <property type="protein sequence ID" value="MBA8828350.1"/>
    <property type="molecule type" value="Genomic_DNA"/>
</dbReference>
<keyword evidence="2" id="KW-1133">Transmembrane helix</keyword>
<gene>
    <name evidence="3" type="ORF">FB555_000421</name>
</gene>
<proteinExistence type="predicted"/>
<name>A0A7W3JSG4_9MICO</name>
<keyword evidence="4" id="KW-1185">Reference proteome</keyword>
<organism evidence="3 4">
    <name type="scientific">Alpinimonas psychrophila</name>
    <dbReference type="NCBI Taxonomy" id="748908"/>
    <lineage>
        <taxon>Bacteria</taxon>
        <taxon>Bacillati</taxon>
        <taxon>Actinomycetota</taxon>
        <taxon>Actinomycetes</taxon>
        <taxon>Micrococcales</taxon>
        <taxon>Microbacteriaceae</taxon>
        <taxon>Alpinimonas</taxon>
    </lineage>
</organism>
<evidence type="ECO:0000256" key="2">
    <source>
        <dbReference type="SAM" id="Phobius"/>
    </source>
</evidence>